<protein>
    <submittedName>
        <fullName evidence="1">DUF2989 domain-containing protein</fullName>
    </submittedName>
</protein>
<dbReference type="Proteomes" id="UP001201549">
    <property type="component" value="Unassembled WGS sequence"/>
</dbReference>
<reference evidence="1 2" key="1">
    <citation type="submission" date="2022-02" db="EMBL/GenBank/DDBJ databases">
        <authorList>
            <person name="Zhuang L."/>
        </authorList>
    </citation>
    <scope>NUCLEOTIDE SEQUENCE [LARGE SCALE GENOMIC DNA]</scope>
    <source>
        <strain evidence="1 2">C32</strain>
    </source>
</reference>
<sequence length="288" mass="32267">MSPYFVLITSFCFISLLQGCDRLSPTEKICKNNPEICEDLHTDGWCKVERAKLVSDRLAVKQAQDQPQDKLVYNFLLDLEAYNKCIGLAAGVQHVNNPGRTSVRARAYGLSSQSLAELQASVKDAQTPYLSFYQWTHLANERGLERLIAAEKQQQIADPQILTALAAHYLKFKPEKAASLYIAALEQVSPEQFQPDWLLGAATAFGHIGYPEERYLFEKANLLLTGRKANQQQMMASIGGNPELVKQLDEQAEDLVDIIEDGDFRSSRWPEKFRAMIAQSAANSSHSK</sequence>
<name>A0ABT2FQ64_9GAMM</name>
<keyword evidence="2" id="KW-1185">Reference proteome</keyword>
<reference evidence="2" key="2">
    <citation type="submission" date="2023-07" db="EMBL/GenBank/DDBJ databases">
        <title>Shewanella mangrovi sp. nov., an acetaldehyde- degrading bacterium isolated from mangrove sediment.</title>
        <authorList>
            <person name="Liu Y."/>
        </authorList>
    </citation>
    <scope>NUCLEOTIDE SEQUENCE [LARGE SCALE GENOMIC DNA]</scope>
    <source>
        <strain evidence="2">C32</strain>
    </source>
</reference>
<organism evidence="1 2">
    <name type="scientific">Shewanella electrica</name>
    <dbReference type="NCBI Taxonomy" id="515560"/>
    <lineage>
        <taxon>Bacteria</taxon>
        <taxon>Pseudomonadati</taxon>
        <taxon>Pseudomonadota</taxon>
        <taxon>Gammaproteobacteria</taxon>
        <taxon>Alteromonadales</taxon>
        <taxon>Shewanellaceae</taxon>
        <taxon>Shewanella</taxon>
    </lineage>
</organism>
<proteinExistence type="predicted"/>
<dbReference type="Pfam" id="PF11207">
    <property type="entry name" value="DUF2989"/>
    <property type="match status" value="1"/>
</dbReference>
<comment type="caution">
    <text evidence="1">The sequence shown here is derived from an EMBL/GenBank/DDBJ whole genome shotgun (WGS) entry which is preliminary data.</text>
</comment>
<dbReference type="InterPro" id="IPR021372">
    <property type="entry name" value="DUF2989"/>
</dbReference>
<evidence type="ECO:0000313" key="2">
    <source>
        <dbReference type="Proteomes" id="UP001201549"/>
    </source>
</evidence>
<accession>A0ABT2FQ64</accession>
<dbReference type="EMBL" id="JAKOGG010000022">
    <property type="protein sequence ID" value="MCS4558492.1"/>
    <property type="molecule type" value="Genomic_DNA"/>
</dbReference>
<dbReference type="RefSeq" id="WP_238898311.1">
    <property type="nucleotide sequence ID" value="NZ_JAKOGG010000022.1"/>
</dbReference>
<gene>
    <name evidence="1" type="ORF">L9G74_18805</name>
</gene>
<evidence type="ECO:0000313" key="1">
    <source>
        <dbReference type="EMBL" id="MCS4558492.1"/>
    </source>
</evidence>